<protein>
    <submittedName>
        <fullName evidence="1">Uncharacterized protein</fullName>
    </submittedName>
</protein>
<gene>
    <name evidence="1" type="ORF">L6452_10477</name>
</gene>
<keyword evidence="2" id="KW-1185">Reference proteome</keyword>
<dbReference type="EMBL" id="CM042049">
    <property type="protein sequence ID" value="KAI3747810.1"/>
    <property type="molecule type" value="Genomic_DNA"/>
</dbReference>
<reference evidence="1 2" key="2">
    <citation type="journal article" date="2022" name="Mol. Ecol. Resour.">
        <title>The genomes of chicory, endive, great burdock and yacon provide insights into Asteraceae paleo-polyploidization history and plant inulin production.</title>
        <authorList>
            <person name="Fan W."/>
            <person name="Wang S."/>
            <person name="Wang H."/>
            <person name="Wang A."/>
            <person name="Jiang F."/>
            <person name="Liu H."/>
            <person name="Zhao H."/>
            <person name="Xu D."/>
            <person name="Zhang Y."/>
        </authorList>
    </citation>
    <scope>NUCLEOTIDE SEQUENCE [LARGE SCALE GENOMIC DNA]</scope>
    <source>
        <strain evidence="2">cv. Niubang</strain>
    </source>
</reference>
<evidence type="ECO:0000313" key="1">
    <source>
        <dbReference type="EMBL" id="KAI3747810.1"/>
    </source>
</evidence>
<dbReference type="Proteomes" id="UP001055879">
    <property type="component" value="Linkage Group LG03"/>
</dbReference>
<name>A0ACB9DMN4_ARCLA</name>
<comment type="caution">
    <text evidence="1">The sequence shown here is derived from an EMBL/GenBank/DDBJ whole genome shotgun (WGS) entry which is preliminary data.</text>
</comment>
<organism evidence="1 2">
    <name type="scientific">Arctium lappa</name>
    <name type="common">Greater burdock</name>
    <name type="synonym">Lappa major</name>
    <dbReference type="NCBI Taxonomy" id="4217"/>
    <lineage>
        <taxon>Eukaryota</taxon>
        <taxon>Viridiplantae</taxon>
        <taxon>Streptophyta</taxon>
        <taxon>Embryophyta</taxon>
        <taxon>Tracheophyta</taxon>
        <taxon>Spermatophyta</taxon>
        <taxon>Magnoliopsida</taxon>
        <taxon>eudicotyledons</taxon>
        <taxon>Gunneridae</taxon>
        <taxon>Pentapetalae</taxon>
        <taxon>asterids</taxon>
        <taxon>campanulids</taxon>
        <taxon>Asterales</taxon>
        <taxon>Asteraceae</taxon>
        <taxon>Carduoideae</taxon>
        <taxon>Cardueae</taxon>
        <taxon>Arctiinae</taxon>
        <taxon>Arctium</taxon>
    </lineage>
</organism>
<reference evidence="2" key="1">
    <citation type="journal article" date="2022" name="Mol. Ecol. Resour.">
        <title>The genomes of chicory, endive, great burdock and yacon provide insights into Asteraceae palaeo-polyploidization history and plant inulin production.</title>
        <authorList>
            <person name="Fan W."/>
            <person name="Wang S."/>
            <person name="Wang H."/>
            <person name="Wang A."/>
            <person name="Jiang F."/>
            <person name="Liu H."/>
            <person name="Zhao H."/>
            <person name="Xu D."/>
            <person name="Zhang Y."/>
        </authorList>
    </citation>
    <scope>NUCLEOTIDE SEQUENCE [LARGE SCALE GENOMIC DNA]</scope>
    <source>
        <strain evidence="2">cv. Niubang</strain>
    </source>
</reference>
<accession>A0ACB9DMN4</accession>
<sequence>MKKFKLRIVSFLQSIWLVIQSMSHGKAQFVGRLRLFGGSYFPFKFHSYFAIPPPALRHLPSPPPPPPLLSKENFMNIARLSSYSL</sequence>
<evidence type="ECO:0000313" key="2">
    <source>
        <dbReference type="Proteomes" id="UP001055879"/>
    </source>
</evidence>
<proteinExistence type="predicted"/>